<name>A0A8D9DFS6_BRACM</name>
<organism evidence="1 2">
    <name type="scientific">Brassica campestris</name>
    <name type="common">Field mustard</name>
    <dbReference type="NCBI Taxonomy" id="3711"/>
    <lineage>
        <taxon>Eukaryota</taxon>
        <taxon>Viridiplantae</taxon>
        <taxon>Streptophyta</taxon>
        <taxon>Embryophyta</taxon>
        <taxon>Tracheophyta</taxon>
        <taxon>Spermatophyta</taxon>
        <taxon>Magnoliopsida</taxon>
        <taxon>eudicotyledons</taxon>
        <taxon>Gunneridae</taxon>
        <taxon>Pentapetalae</taxon>
        <taxon>rosids</taxon>
        <taxon>malvids</taxon>
        <taxon>Brassicales</taxon>
        <taxon>Brassicaceae</taxon>
        <taxon>Brassiceae</taxon>
        <taxon>Brassica</taxon>
    </lineage>
</organism>
<gene>
    <name evidence="1" type="ORF">BRAPAZ1V2_A05P12200.2</name>
</gene>
<dbReference type="EMBL" id="LS974621">
    <property type="protein sequence ID" value="CAG7874699.1"/>
    <property type="molecule type" value="Genomic_DNA"/>
</dbReference>
<evidence type="ECO:0000313" key="2">
    <source>
        <dbReference type="Proteomes" id="UP000694005"/>
    </source>
</evidence>
<accession>A0A8D9DFS6</accession>
<evidence type="ECO:0000313" key="1">
    <source>
        <dbReference type="EMBL" id="CAG7874699.1"/>
    </source>
</evidence>
<reference evidence="1 2" key="1">
    <citation type="submission" date="2021-07" db="EMBL/GenBank/DDBJ databases">
        <authorList>
            <consortium name="Genoscope - CEA"/>
            <person name="William W."/>
        </authorList>
    </citation>
    <scope>NUCLEOTIDE SEQUENCE [LARGE SCALE GENOMIC DNA]</scope>
</reference>
<proteinExistence type="predicted"/>
<dbReference type="Gramene" id="A05p12200.2_BraZ1">
    <property type="protein sequence ID" value="A05p12200.2_BraZ1.CDS"/>
    <property type="gene ID" value="A05g12200.2_BraZ1"/>
</dbReference>
<dbReference type="Proteomes" id="UP000694005">
    <property type="component" value="Chromosome A05"/>
</dbReference>
<dbReference type="AlphaFoldDB" id="A0A8D9DFS6"/>
<protein>
    <submittedName>
        <fullName evidence="1">Uncharacterized protein</fullName>
    </submittedName>
</protein>
<sequence length="108" mass="12209">MNPKTNQLVNMITAHAGTIEKDMMQNCKCSNNSLYRYMCINRIIKDSKSSSLWARELLAVADSNQYVEKSKPVADPQVTGLIYGNKNKTDKPQESNYTFLKHLCCSVS</sequence>